<feature type="binding site" evidence="5">
    <location>
        <begin position="1119"/>
        <end position="1126"/>
    </location>
    <ligand>
        <name>ATP</name>
        <dbReference type="ChEBI" id="CHEBI:30616"/>
    </ligand>
</feature>
<evidence type="ECO:0000256" key="2">
    <source>
        <dbReference type="ARBA" id="ARBA00022801"/>
    </source>
</evidence>
<proteinExistence type="predicted"/>
<evidence type="ECO:0000256" key="3">
    <source>
        <dbReference type="ARBA" id="ARBA00022806"/>
    </source>
</evidence>
<dbReference type="GO" id="GO:0004386">
    <property type="term" value="F:helicase activity"/>
    <property type="evidence" value="ECO:0007669"/>
    <property type="project" value="UniProtKB-UniRule"/>
</dbReference>
<keyword evidence="3 5" id="KW-0347">Helicase</keyword>
<evidence type="ECO:0000256" key="5">
    <source>
        <dbReference type="PROSITE-ProRule" id="PRU00560"/>
    </source>
</evidence>
<dbReference type="GO" id="GO:0005694">
    <property type="term" value="C:chromosome"/>
    <property type="evidence" value="ECO:0007669"/>
    <property type="project" value="UniProtKB-ARBA"/>
</dbReference>
<dbReference type="InterPro" id="IPR039904">
    <property type="entry name" value="TRANK1"/>
</dbReference>
<dbReference type="InterPro" id="IPR045529">
    <property type="entry name" value="DUF6469"/>
</dbReference>
<dbReference type="Pfam" id="PF20073">
    <property type="entry name" value="DUF6469"/>
    <property type="match status" value="1"/>
</dbReference>
<dbReference type="PANTHER" id="PTHR21529">
    <property type="entry name" value="MAMMARY TURMOR VIRUS RECEPTOR HOMOLOG 1, 2 MTVR1, 2"/>
    <property type="match status" value="1"/>
</dbReference>
<keyword evidence="2 5" id="KW-0378">Hydrolase</keyword>
<dbReference type="SUPFAM" id="SSF52540">
    <property type="entry name" value="P-loop containing nucleoside triphosphate hydrolases"/>
    <property type="match status" value="2"/>
</dbReference>
<feature type="domain" description="UvrD-like helicase ATP-binding" evidence="6">
    <location>
        <begin position="1098"/>
        <end position="1488"/>
    </location>
</feature>
<dbReference type="InterPro" id="IPR014016">
    <property type="entry name" value="UvrD-like_ATP-bd"/>
</dbReference>
<keyword evidence="1 5" id="KW-0547">Nucleotide-binding</keyword>
<evidence type="ECO:0000259" key="6">
    <source>
        <dbReference type="PROSITE" id="PS51198"/>
    </source>
</evidence>
<organism evidence="7 8">
    <name type="scientific">Citrus x changshan-huyou</name>
    <dbReference type="NCBI Taxonomy" id="2935761"/>
    <lineage>
        <taxon>Eukaryota</taxon>
        <taxon>Viridiplantae</taxon>
        <taxon>Streptophyta</taxon>
        <taxon>Embryophyta</taxon>
        <taxon>Tracheophyta</taxon>
        <taxon>Spermatophyta</taxon>
        <taxon>Magnoliopsida</taxon>
        <taxon>eudicotyledons</taxon>
        <taxon>Gunneridae</taxon>
        <taxon>Pentapetalae</taxon>
        <taxon>rosids</taxon>
        <taxon>malvids</taxon>
        <taxon>Sapindales</taxon>
        <taxon>Rutaceae</taxon>
        <taxon>Aurantioideae</taxon>
        <taxon>Citrus</taxon>
    </lineage>
</organism>
<dbReference type="InterPro" id="IPR027417">
    <property type="entry name" value="P-loop_NTPase"/>
</dbReference>
<dbReference type="Gene3D" id="3.40.50.300">
    <property type="entry name" value="P-loop containing nucleotide triphosphate hydrolases"/>
    <property type="match status" value="4"/>
</dbReference>
<sequence>MMMEGEANNSRSKKKRAVPYDYGFTDTVFSWSLEDIFNENLFKDKVKQIPFSFRSVGQYFESFVFPLLEETRANLMSGMENISNAPFAKVVAFEDSQPHGSMLYDVKVDRWKKRFSNLGKEPYKTLPGDILVLADAKPETASDLQRVGRMWTFVSVANVTEDENEIDTSSTSFKVNATEEIQIDVSQKSLFVIFLTNRTSNRRIWNSLHMKRNLKIIKELLCTDSGVDETCELCSMQSEAFWNETFGPSLSSTLNDSQAQAVLSCLRQMHCDHKATVQLIWGPPGTGKTKTVSMLLVILLQMKFRTLVCTPTNVAIKELASRVVKLVKESVERDCRDALFFPLGDILLLGNNERLKVDSGVEEIYLDYRVKRLADCFAPLTGWSHCFASMVDFLDNCVSLYHTYIDNESMKQSEDINGDIIKEKECGKEADVSYVEIKPFLEFVRDRFKCIADPLRSCIFNFCTHIPKCYIGEDNFHVMATLISLLASFETLLFEDNLVSEQLEELLSHSVDEGLSKSIVGIKYLLHKRRSECHFVLRKLQSSFNELNLPSAVEKDLLEDLLKRFCLKRASLFLSTASSSYMLHSVAMEPLNFLVIDEAAQLKESESTIPLQLSGIKHAVLFGDECQLPAMVESKVSDEACFGRSLFERLSYLGYSKHLLSIQYRMHPSISCFPNKYFYEKKICDSSTVRKKSYQKRFLHGPMYGPYSFINVFGGREEFIEHSCRNMVEVSVVMKILLNLYKAWIDSKEKLSIGIVSPYSAQVVAIQEKLGSKYVNSAGFAVKVMSIDGFQGGEEDIIIISTVRSNNGGSIGFLSNPKRVNVALTRARHCLWILGNARTLTRKKSVWEALVRNANARQCFFNADDDKDLGKAILAVKKELDELDELLNPESRLFRSQRWKVNFSENFLKSFRKLTSDPTKKSVIHLLLKLSNGWRPKKRNVDSVCGSSLHIIKQFKVGRFYIICTIDIVKESQYFQVLKVWDILPLEDVPKVMARLDNIFVKYTDEFINHCKEKCIEEGNLEVPKTWTATSNVVRFKNLADIDSDSGGDLGGAASDSTSYVEKSNVSDSLLLMKFYSLSSGAVSYLLSDRDGRELDLPFEVTDEQLEMILFPKSSFILGRSGTGKTTILTMKLFQKEKLHHMAMDGFYGVNNSVTLHSSWESAAEEGLGETERPISRQLFVTVSPKLCFAVKQHISQMISSAFGGKFVAESSLIDIDDAAEFKDVPNSFADIPAESYPLIITFHKFLMMLDGTLGSSYFERFHAIRKHYGQVQNSSLLFLQTFRTKEVNFERFCSSYWPRFKTQLKLDPSRVFTEIISHIKGGLQSIDVADGKLCREDYIRLSETRVSTLLRWERDIIYEIYENYEKMKMRNGEFDLADLVNDLHRRFKEERYKGDEFHFVYIDEVQDLTMSQIALFKYVCRNIEEGFVFSGDTAQTIARGIDFRFQDIRSLFYKKFVLESRNTRNVGRQEKGLLSKIFNLSQNFRTHAGVLNLAQSVIELLYRFFPHSVDILKPETSLIYGEPPVLLESRDDENAVIKIFGNSGDAGGNMVGFGAEQVILVRDDCVRKEISNYVGKQALVLTILESKGLEFQDVLLYDFFGSSPIKNQWKVVYAYMKEQALFGSTLPGSFPSFNEAKHNLLCSELKQLYVAITRTRQRLWIWENMEEFSKPMFDYWKKRLLVQVRQLDDSLAQEMQVASSLEEWQSRGIKLFYEQNYEMATICFEKAKDTYWEGRSKASGLKAAADRISSSNSLEANIFLREAAKIFEAIGKADSAAKCFFDLGEYARAGTIYLERCEEPELEKAGECFSLAGCYKLAADVYARGSFFAECLDACSKGKLFDIGLQYISYWKQQAPTDVGRVKSSKKIKKFEQDFLQSGALHYHKLNDNKSMMKFVKAFHSMDLIRNFLNSKRCFDELLVLEEESGNFVDAANIARLRGDILRTADFLQKAGNHKEACNLTLNYVLSNSLWSAGSKGWPLKQFTQKKELLEKAKLLAKSESNKFYKFVCTEACILSNDQSDLLIMNQQLNASKRHQSVNGETLSARKILDFHLHTNSSEYVWEDELVLDETNCNKRVSVQTLIYFWNCWKDKIVNVLKYLECLKSQDFNDYRSYGDFCLNYLGVWRQYNNGNIIYLLLNGDAEWVRDLDNRHALRSGKLASINVHQLVSAGRNYWSSELLSVGMKVLDNLEALHKQSSKNSPSVWCHVLCPAYIYEVAKFLLSSNYPSLQYHAKVLQKFVDQSMEHFVDSIFPLEWQESLNKNMISLKGTELYRNIIREVVYKHIGLKGNLSYGQIGSAVVMILRNGKLGNDVYGRVAIRFDGNTPWKEFVDSLSFDMGLESCRGFALHNHDDMKEVSCVWKFYRALCDTYEANWRRADYITPDCFLYLIERILILLSSFKGCIFTTKSSFVDWLIYQEWRTNSINPTCSLFADLHQLFGVVHEFIFNIVQQFLYNEKETMEWIKKSCTEIKDYHSLVVLRSVVIVCLLHLNFGNSLNLLVDLLGRNNISAKLPREFYYALRRRRKRDIQNVIAEAFEKIGNPLVVANLGEICPEIACPDAIVVDMKDTRRKKDILGILFPEIGVSQDHAGAS</sequence>
<dbReference type="GO" id="GO:0016787">
    <property type="term" value="F:hydrolase activity"/>
    <property type="evidence" value="ECO:0007669"/>
    <property type="project" value="UniProtKB-UniRule"/>
</dbReference>
<dbReference type="InterPro" id="IPR041677">
    <property type="entry name" value="DNA2/NAM7_AAA_11"/>
</dbReference>
<reference evidence="7 8" key="1">
    <citation type="submission" date="2024-05" db="EMBL/GenBank/DDBJ databases">
        <title>Haplotype-resolved chromosome-level genome assembly of Huyou (Citrus changshanensis).</title>
        <authorList>
            <person name="Miao C."/>
            <person name="Chen W."/>
            <person name="Wu Y."/>
            <person name="Wang L."/>
            <person name="Zhao S."/>
            <person name="Grierson D."/>
            <person name="Xu C."/>
            <person name="Chen K."/>
        </authorList>
    </citation>
    <scope>NUCLEOTIDE SEQUENCE [LARGE SCALE GENOMIC DNA]</scope>
    <source>
        <strain evidence="7">01-14</strain>
        <tissue evidence="7">Leaf</tissue>
    </source>
</reference>
<evidence type="ECO:0000313" key="7">
    <source>
        <dbReference type="EMBL" id="KAK9175132.1"/>
    </source>
</evidence>
<evidence type="ECO:0000256" key="4">
    <source>
        <dbReference type="ARBA" id="ARBA00022840"/>
    </source>
</evidence>
<dbReference type="Pfam" id="PF00580">
    <property type="entry name" value="UvrD-helicase"/>
    <property type="match status" value="1"/>
</dbReference>
<evidence type="ECO:0000256" key="1">
    <source>
        <dbReference type="ARBA" id="ARBA00022741"/>
    </source>
</evidence>
<dbReference type="InterPro" id="IPR041679">
    <property type="entry name" value="DNA2/NAM7-like_C"/>
</dbReference>
<accession>A0AAP0LGZ0</accession>
<dbReference type="PANTHER" id="PTHR21529:SF4">
    <property type="entry name" value="TPR AND ANKYRIN REPEAT-CONTAINING PROTEIN 1"/>
    <property type="match status" value="1"/>
</dbReference>
<dbReference type="FunFam" id="3.40.50.300:FF:000326">
    <property type="entry name" value="P-loop containing nucleoside triphosphate hydrolase"/>
    <property type="match status" value="1"/>
</dbReference>
<dbReference type="Proteomes" id="UP001428341">
    <property type="component" value="Unassembled WGS sequence"/>
</dbReference>
<dbReference type="Pfam" id="PF13087">
    <property type="entry name" value="AAA_12"/>
    <property type="match status" value="1"/>
</dbReference>
<keyword evidence="4 5" id="KW-0067">ATP-binding</keyword>
<name>A0AAP0LGZ0_9ROSI</name>
<dbReference type="PROSITE" id="PS51198">
    <property type="entry name" value="UVRD_HELICASE_ATP_BIND"/>
    <property type="match status" value="1"/>
</dbReference>
<comment type="caution">
    <text evidence="7">The sequence shown here is derived from an EMBL/GenBank/DDBJ whole genome shotgun (WGS) entry which is preliminary data.</text>
</comment>
<dbReference type="GO" id="GO:0005524">
    <property type="term" value="F:ATP binding"/>
    <property type="evidence" value="ECO:0007669"/>
    <property type="project" value="UniProtKB-UniRule"/>
</dbReference>
<dbReference type="CDD" id="cd18808">
    <property type="entry name" value="SF1_C_Upf1"/>
    <property type="match status" value="1"/>
</dbReference>
<gene>
    <name evidence="7" type="ORF">WN944_027138</name>
</gene>
<protein>
    <recommendedName>
        <fullName evidence="6">UvrD-like helicase ATP-binding domain-containing protein</fullName>
    </recommendedName>
</protein>
<dbReference type="Pfam" id="PF13086">
    <property type="entry name" value="AAA_11"/>
    <property type="match status" value="1"/>
</dbReference>
<dbReference type="EMBL" id="JBCGBO010000025">
    <property type="protein sequence ID" value="KAK9175132.1"/>
    <property type="molecule type" value="Genomic_DNA"/>
</dbReference>
<keyword evidence="8" id="KW-1185">Reference proteome</keyword>
<evidence type="ECO:0000313" key="8">
    <source>
        <dbReference type="Proteomes" id="UP001428341"/>
    </source>
</evidence>
<dbReference type="InterPro" id="IPR047187">
    <property type="entry name" value="SF1_C_Upf1"/>
</dbReference>